<evidence type="ECO:0000259" key="1">
    <source>
        <dbReference type="Pfam" id="PF07411"/>
    </source>
</evidence>
<dbReference type="InterPro" id="IPR010879">
    <property type="entry name" value="DUF1508"/>
</dbReference>
<dbReference type="Gene3D" id="2.30.29.80">
    <property type="match status" value="1"/>
</dbReference>
<dbReference type="EMBL" id="JALNMJ010000005">
    <property type="protein sequence ID" value="MCK7612358.1"/>
    <property type="molecule type" value="Genomic_DNA"/>
</dbReference>
<dbReference type="Proteomes" id="UP001431221">
    <property type="component" value="Unassembled WGS sequence"/>
</dbReference>
<comment type="caution">
    <text evidence="2">The sequence shown here is derived from an EMBL/GenBank/DDBJ whole genome shotgun (WGS) entry which is preliminary data.</text>
</comment>
<keyword evidence="3" id="KW-1185">Reference proteome</keyword>
<dbReference type="SUPFAM" id="SSF160113">
    <property type="entry name" value="YegP-like"/>
    <property type="match status" value="1"/>
</dbReference>
<name>A0ABT0GU73_9HYPH</name>
<dbReference type="RefSeq" id="WP_248153306.1">
    <property type="nucleotide sequence ID" value="NZ_JALNMJ010000005.1"/>
</dbReference>
<protein>
    <submittedName>
        <fullName evidence="2">YegP family protein</fullName>
    </submittedName>
</protein>
<dbReference type="InterPro" id="IPR036913">
    <property type="entry name" value="YegP-like_sf"/>
</dbReference>
<feature type="domain" description="DUF1508" evidence="1">
    <location>
        <begin position="10"/>
        <end position="55"/>
    </location>
</feature>
<evidence type="ECO:0000313" key="3">
    <source>
        <dbReference type="Proteomes" id="UP001431221"/>
    </source>
</evidence>
<accession>A0ABT0GU73</accession>
<sequence>MIMFEVLKASNGYYWRLKGGNGEVLCHSEVYTTKQSAERGAATAKRIAPGASVIDRT</sequence>
<evidence type="ECO:0000313" key="2">
    <source>
        <dbReference type="EMBL" id="MCK7612358.1"/>
    </source>
</evidence>
<proteinExistence type="predicted"/>
<gene>
    <name evidence="2" type="ORF">M0H32_09320</name>
</gene>
<reference evidence="2" key="1">
    <citation type="submission" date="2022-04" db="EMBL/GenBank/DDBJ databases">
        <title>Roseibium sp. CAU 1639 isolated from mud.</title>
        <authorList>
            <person name="Kim W."/>
        </authorList>
    </citation>
    <scope>NUCLEOTIDE SEQUENCE</scope>
    <source>
        <strain evidence="2">CAU 1639</strain>
    </source>
</reference>
<organism evidence="2 3">
    <name type="scientific">Roseibium sediminicola</name>
    <dbReference type="NCBI Taxonomy" id="2933272"/>
    <lineage>
        <taxon>Bacteria</taxon>
        <taxon>Pseudomonadati</taxon>
        <taxon>Pseudomonadota</taxon>
        <taxon>Alphaproteobacteria</taxon>
        <taxon>Hyphomicrobiales</taxon>
        <taxon>Stappiaceae</taxon>
        <taxon>Roseibium</taxon>
    </lineage>
</organism>
<dbReference type="Pfam" id="PF07411">
    <property type="entry name" value="DUF1508"/>
    <property type="match status" value="1"/>
</dbReference>